<dbReference type="InParanoid" id="K1Y466"/>
<proteinExistence type="predicted"/>
<dbReference type="eggNOG" id="ENOG502S5WH">
    <property type="taxonomic scope" value="Eukaryota"/>
</dbReference>
<evidence type="ECO:0000313" key="2">
    <source>
        <dbReference type="EMBL" id="EKD19979.1"/>
    </source>
</evidence>
<feature type="coiled-coil region" evidence="1">
    <location>
        <begin position="205"/>
        <end position="232"/>
    </location>
</feature>
<keyword evidence="3" id="KW-1185">Reference proteome</keyword>
<dbReference type="PANTHER" id="PTHR41390:SF1">
    <property type="entry name" value="NADH-UBIQUINONE OXIDOREDUCTASE 213 KDA SUBUNIT"/>
    <property type="match status" value="1"/>
</dbReference>
<dbReference type="OMA" id="SFWWLRS"/>
<evidence type="ECO:0000256" key="1">
    <source>
        <dbReference type="SAM" id="Coils"/>
    </source>
</evidence>
<dbReference type="STRING" id="1072389.K1Y466"/>
<dbReference type="HOGENOM" id="CLU_094649_1_0_1"/>
<organism evidence="2 3">
    <name type="scientific">Marssonina brunnea f. sp. multigermtubi (strain MB_m1)</name>
    <name type="common">Marssonina leaf spot fungus</name>
    <dbReference type="NCBI Taxonomy" id="1072389"/>
    <lineage>
        <taxon>Eukaryota</taxon>
        <taxon>Fungi</taxon>
        <taxon>Dikarya</taxon>
        <taxon>Ascomycota</taxon>
        <taxon>Pezizomycotina</taxon>
        <taxon>Leotiomycetes</taxon>
        <taxon>Helotiales</taxon>
        <taxon>Drepanopezizaceae</taxon>
        <taxon>Drepanopeziza</taxon>
    </lineage>
</organism>
<gene>
    <name evidence="2" type="ORF">MBM_01931</name>
</gene>
<evidence type="ECO:0000313" key="3">
    <source>
        <dbReference type="Proteomes" id="UP000006753"/>
    </source>
</evidence>
<sequence>MTQPAKSGAGGEAPRRRNDLPSEILEIVSPALRVGGLSGTSGLLFGGFAGVIRSNTPFLFALASGIQWSVLGGTFWGTGVQSSVLTSIPLLTRALSVASRGAVLHAWGKEQVTPNEKVSASAIAGSIAGTAGGLLRGRKNVIPGAVMFAIFGATGQALYNMADARNSELALAPERDLKDSWLNSKWSPMKVLSDAEYEKMLQEKLLRINAEIALVDENIEALRSEEREMAAEKSLEKSKVSKVK</sequence>
<dbReference type="Proteomes" id="UP000006753">
    <property type="component" value="Unassembled WGS sequence"/>
</dbReference>
<dbReference type="KEGG" id="mbe:MBM_01931"/>
<dbReference type="OrthoDB" id="5565730at2759"/>
<dbReference type="EMBL" id="JH921430">
    <property type="protein sequence ID" value="EKD19979.1"/>
    <property type="molecule type" value="Genomic_DNA"/>
</dbReference>
<name>K1Y466_MARBU</name>
<dbReference type="PANTHER" id="PTHR41390">
    <property type="entry name" value="CHROMOSOME 7, WHOLE GENOME SHOTGUN SEQUENCE"/>
    <property type="match status" value="1"/>
</dbReference>
<keyword evidence="1" id="KW-0175">Coiled coil</keyword>
<reference evidence="2 3" key="1">
    <citation type="journal article" date="2012" name="BMC Genomics">
        <title>Sequencing the genome of Marssonina brunnea reveals fungus-poplar co-evolution.</title>
        <authorList>
            <person name="Zhu S."/>
            <person name="Cao Y.-Z."/>
            <person name="Jiang C."/>
            <person name="Tan B.-Y."/>
            <person name="Wang Z."/>
            <person name="Feng S."/>
            <person name="Zhang L."/>
            <person name="Su X.-H."/>
            <person name="Brejova B."/>
            <person name="Vinar T."/>
            <person name="Xu M."/>
            <person name="Wang M.-X."/>
            <person name="Zhang S.-G."/>
            <person name="Huang M.-R."/>
            <person name="Wu R."/>
            <person name="Zhou Y."/>
        </authorList>
    </citation>
    <scope>NUCLEOTIDE SEQUENCE [LARGE SCALE GENOMIC DNA]</scope>
    <source>
        <strain evidence="2 3">MB_m1</strain>
    </source>
</reference>
<accession>K1Y466</accession>
<evidence type="ECO:0008006" key="4">
    <source>
        <dbReference type="Google" id="ProtNLM"/>
    </source>
</evidence>
<dbReference type="AlphaFoldDB" id="K1Y466"/>
<protein>
    <recommendedName>
        <fullName evidence="4">Beta-ketoacyl synthase</fullName>
    </recommendedName>
</protein>